<reference evidence="1 2" key="1">
    <citation type="submission" date="2024-07" db="EMBL/GenBank/DDBJ databases">
        <title>Novosphingobium kalidii RD2P27.</title>
        <authorList>
            <person name="Sun J.-Q."/>
        </authorList>
    </citation>
    <scope>NUCLEOTIDE SEQUENCE [LARGE SCALE GENOMIC DNA]</scope>
    <source>
        <strain evidence="1 2">RD2P27</strain>
    </source>
</reference>
<protein>
    <submittedName>
        <fullName evidence="1">DUF4019 domain-containing protein</fullName>
    </submittedName>
</protein>
<evidence type="ECO:0000313" key="2">
    <source>
        <dbReference type="Proteomes" id="UP001548713"/>
    </source>
</evidence>
<dbReference type="Proteomes" id="UP001548713">
    <property type="component" value="Unassembled WGS sequence"/>
</dbReference>
<name>A0ABV2CWE5_9SPHN</name>
<organism evidence="1 2">
    <name type="scientific">Novosphingobium kalidii</name>
    <dbReference type="NCBI Taxonomy" id="3230299"/>
    <lineage>
        <taxon>Bacteria</taxon>
        <taxon>Pseudomonadati</taxon>
        <taxon>Pseudomonadota</taxon>
        <taxon>Alphaproteobacteria</taxon>
        <taxon>Sphingomonadales</taxon>
        <taxon>Sphingomonadaceae</taxon>
        <taxon>Novosphingobium</taxon>
    </lineage>
</organism>
<accession>A0ABV2CWE5</accession>
<evidence type="ECO:0000313" key="1">
    <source>
        <dbReference type="EMBL" id="MET1753925.1"/>
    </source>
</evidence>
<dbReference type="EMBL" id="JBEWLY010000001">
    <property type="protein sequence ID" value="MET1753925.1"/>
    <property type="molecule type" value="Genomic_DNA"/>
</dbReference>
<gene>
    <name evidence="1" type="ORF">ABVV53_00365</name>
</gene>
<keyword evidence="2" id="KW-1185">Reference proteome</keyword>
<comment type="caution">
    <text evidence="1">The sequence shown here is derived from an EMBL/GenBank/DDBJ whole genome shotgun (WGS) entry which is preliminary data.</text>
</comment>
<sequence>MISIAIAVALASATNPKVPCGAEPAEAAAWVSLLDQRHWDESWAAAGPLFKSQTPQARWASIIEPVREPLGAVSSRAVQSVTNASSLPGVPDGQYQVVKFHTSFAHKKGATETVVLACEPSGWKVSGYFIR</sequence>
<dbReference type="InterPro" id="IPR025091">
    <property type="entry name" value="DUF4019"/>
</dbReference>
<dbReference type="Pfam" id="PF13211">
    <property type="entry name" value="DUF4019"/>
    <property type="match status" value="1"/>
</dbReference>
<proteinExistence type="predicted"/>
<dbReference type="RefSeq" id="WP_353982334.1">
    <property type="nucleotide sequence ID" value="NZ_JBEWLY010000001.1"/>
</dbReference>